<dbReference type="PANTHER" id="PTHR31609:SF1">
    <property type="entry name" value="CARBOHYDRATE DEACETYLASE"/>
    <property type="match status" value="1"/>
</dbReference>
<dbReference type="InterPro" id="IPR011330">
    <property type="entry name" value="Glyco_hydro/deAcase_b/a-brl"/>
</dbReference>
<reference evidence="6 7" key="1">
    <citation type="submission" date="2022-04" db="EMBL/GenBank/DDBJ databases">
        <title>Roseobacter sp. WL0113 is a bacterium isolated from neritic sediment.</title>
        <authorList>
            <person name="Wang L."/>
            <person name="He W."/>
            <person name="Zhang D.-F."/>
        </authorList>
    </citation>
    <scope>NUCLEOTIDE SEQUENCE [LARGE SCALE GENOMIC DNA]</scope>
    <source>
        <strain evidence="6 7">WL0113</strain>
    </source>
</reference>
<protein>
    <submittedName>
        <fullName evidence="6">ChbG/HpnK family deacetylase</fullName>
    </submittedName>
</protein>
<dbReference type="PANTHER" id="PTHR31609">
    <property type="entry name" value="YDJC DEACETYLASE FAMILY MEMBER"/>
    <property type="match status" value="1"/>
</dbReference>
<keyword evidence="3" id="KW-0378">Hydrolase</keyword>
<evidence type="ECO:0000256" key="1">
    <source>
        <dbReference type="ARBA" id="ARBA00001946"/>
    </source>
</evidence>
<evidence type="ECO:0000313" key="6">
    <source>
        <dbReference type="EMBL" id="MCV3273658.1"/>
    </source>
</evidence>
<dbReference type="EMBL" id="JALIEB010000018">
    <property type="protein sequence ID" value="MCV3273658.1"/>
    <property type="molecule type" value="Genomic_DNA"/>
</dbReference>
<keyword evidence="7" id="KW-1185">Reference proteome</keyword>
<dbReference type="Pfam" id="PF04794">
    <property type="entry name" value="YdjC"/>
    <property type="match status" value="1"/>
</dbReference>
<dbReference type="SUPFAM" id="SSF88713">
    <property type="entry name" value="Glycoside hydrolase/deacetylase"/>
    <property type="match status" value="1"/>
</dbReference>
<sequence length="263" mass="29039">MGQDIRLLVRADDAGSTWASNLGCLRACTDGIARSVEVMMPCPWITHAAKLFRAHPQIDIGLHLTLTSEWDAVKWRPLTPAPTLVDETGHFQPLLTLRAGDTRRSLAENAWDIDELVGELHAQIAQGVTMFPQASHVSSHMIRHLRDLDPRLGEIIAALCTKFGLADDAFGYGLPRIAGYPAQPRVTASRVAAFIETLRKLTPGTYIFIDHPAAESTEMTDVGHPGYEDVQADRLTCLETLTHPELRATVEQLGIELICYRDL</sequence>
<dbReference type="RefSeq" id="WP_263845870.1">
    <property type="nucleotide sequence ID" value="NZ_JALIEB010000018.1"/>
</dbReference>
<dbReference type="Proteomes" id="UP001208690">
    <property type="component" value="Unassembled WGS sequence"/>
</dbReference>
<comment type="caution">
    <text evidence="6">The sequence shown here is derived from an EMBL/GenBank/DDBJ whole genome shotgun (WGS) entry which is preliminary data.</text>
</comment>
<comment type="cofactor">
    <cofactor evidence="1">
        <name>Mg(2+)</name>
        <dbReference type="ChEBI" id="CHEBI:18420"/>
    </cofactor>
</comment>
<keyword evidence="4" id="KW-0460">Magnesium</keyword>
<evidence type="ECO:0000256" key="5">
    <source>
        <dbReference type="ARBA" id="ARBA00023277"/>
    </source>
</evidence>
<dbReference type="InterPro" id="IPR006879">
    <property type="entry name" value="YdjC-like"/>
</dbReference>
<keyword evidence="5" id="KW-0119">Carbohydrate metabolism</keyword>
<evidence type="ECO:0000313" key="7">
    <source>
        <dbReference type="Proteomes" id="UP001208690"/>
    </source>
</evidence>
<proteinExistence type="predicted"/>
<evidence type="ECO:0000256" key="4">
    <source>
        <dbReference type="ARBA" id="ARBA00022842"/>
    </source>
</evidence>
<keyword evidence="2" id="KW-0479">Metal-binding</keyword>
<dbReference type="Gene3D" id="3.20.20.370">
    <property type="entry name" value="Glycoside hydrolase/deacetylase"/>
    <property type="match status" value="1"/>
</dbReference>
<evidence type="ECO:0000256" key="2">
    <source>
        <dbReference type="ARBA" id="ARBA00022723"/>
    </source>
</evidence>
<accession>A0ABT3BJA2</accession>
<gene>
    <name evidence="6" type="ORF">MUB52_19675</name>
</gene>
<organism evidence="6 7">
    <name type="scientific">Roseobacter sinensis</name>
    <dbReference type="NCBI Taxonomy" id="2931391"/>
    <lineage>
        <taxon>Bacteria</taxon>
        <taxon>Pseudomonadati</taxon>
        <taxon>Pseudomonadota</taxon>
        <taxon>Alphaproteobacteria</taxon>
        <taxon>Rhodobacterales</taxon>
        <taxon>Roseobacteraceae</taxon>
        <taxon>Roseobacter</taxon>
    </lineage>
</organism>
<name>A0ABT3BJA2_9RHOB</name>
<evidence type="ECO:0000256" key="3">
    <source>
        <dbReference type="ARBA" id="ARBA00022801"/>
    </source>
</evidence>